<dbReference type="Proteomes" id="UP000800097">
    <property type="component" value="Unassembled WGS sequence"/>
</dbReference>
<keyword evidence="1" id="KW-0175">Coiled coil</keyword>
<feature type="region of interest" description="Disordered" evidence="2">
    <location>
        <begin position="768"/>
        <end position="852"/>
    </location>
</feature>
<dbReference type="RefSeq" id="XP_033649885.1">
    <property type="nucleotide sequence ID" value="XM_033793771.1"/>
</dbReference>
<sequence length="1132" mass="119326">MANSRYSQPPYSQWFPPPGVPLTPPAAPPNQQSGLQHQFPSGLPGLNFQAYSQNMQQSHYAPWPAPPAPQLSPFPAVFPPPFPASAGFPIPPPPVPASTIPYAAPPAPSAPPHQTEAPRADASAWDPQSSMSLNDRVAAIADSDKEEGELSDADDASARARRVVELPRSVPETSINNFGSVAKSVGRGVMASSNTQNGYGRGLPNDLCTKREEAKRFVSILQENKIEYTQLTREGLDVELLRQLYDDLGLPIQAEPSAAELATVNPPTTPNLPVEPSSHLISSVPTEQGPGESVKPAPAITTNAPQILPVKATKSPADRQEYIARLQALKSTKQSNAGKTTPVLSSPVEEGHAPADPQSNTSRLPVSKAAQVTAPTTAVSLPSSSNAKDQPQVMKKVAGTSTPKSEAEKARQTELIKQRLEMMRAQGKLPPSNPPTPQGTDATGGNAPAKPSSTVPAALNAPIARDSSAAAAATLPGLFMNSPAFSKVGQPTGTAQVAAVPGIKSSARKRPVASDFDNEHRSPPHPGPPYTRPLGQSPHEHHHESMVIPISDTESDGSDMELDDDHTGAQPASQSIQPHAARNGIRTVLPNGGSSGKQSAVLTPPASRTPAEATSEEILKREQAILKLKAKIAALSSKKKTAQAKKDSLVALSAAESSGIETKSSHNGNATSHAEPSQLVGVAIAAPEQQAVVPDTVIPAVTGGANRSTEWTKQRRIEIQSALRTLDSDLEVDNTRLAQLEKQIAELRSKRDREKRDREKLLEELESFGIDTDGMADEELQARKAETGGEKEVQPAAQSRPSSSTLTEVVPVTEVVASGEVQGRSPQEAIRTPAESVSPGISPTSNVPGSLPLQADSRIKEDVAMDDAESTLGASPAVEITASQDHVSQGRVAPLTVEVATDQIEPATSIDEEDFYSPEPAVHPVTTPTMSTQHEFDSRSSAKSPSSEGEMEMSEAPEGEEEEYEPEQTMKAEAVATSANEVPKSMGPGVLPHATSTLPPTEDEGEVYEPALSPAPADDSSNGRLEARAGAADAVDGKTRDIHPPLDTSETTGQEAETDDHDGMDLSTSSDESDDPSTSRKKVHRGSISHTYGRGSDIAVADDLAPELQSQGLPALVHVEKPVCHPLLVVLG</sequence>
<feature type="compositionally biased region" description="Acidic residues" evidence="2">
    <location>
        <begin position="553"/>
        <end position="564"/>
    </location>
</feature>
<proteinExistence type="predicted"/>
<feature type="compositionally biased region" description="Basic and acidic residues" evidence="2">
    <location>
        <begin position="780"/>
        <end position="793"/>
    </location>
</feature>
<feature type="compositionally biased region" description="Polar residues" evidence="2">
    <location>
        <begin position="332"/>
        <end position="344"/>
    </location>
</feature>
<feature type="compositionally biased region" description="Pro residues" evidence="2">
    <location>
        <begin position="63"/>
        <end position="96"/>
    </location>
</feature>
<feature type="compositionally biased region" description="Polar residues" evidence="2">
    <location>
        <begin position="839"/>
        <end position="848"/>
    </location>
</feature>
<organism evidence="3 4">
    <name type="scientific">Westerdykella ornata</name>
    <dbReference type="NCBI Taxonomy" id="318751"/>
    <lineage>
        <taxon>Eukaryota</taxon>
        <taxon>Fungi</taxon>
        <taxon>Dikarya</taxon>
        <taxon>Ascomycota</taxon>
        <taxon>Pezizomycotina</taxon>
        <taxon>Dothideomycetes</taxon>
        <taxon>Pleosporomycetidae</taxon>
        <taxon>Pleosporales</taxon>
        <taxon>Sporormiaceae</taxon>
        <taxon>Westerdykella</taxon>
    </lineage>
</organism>
<feature type="coiled-coil region" evidence="1">
    <location>
        <begin position="723"/>
        <end position="764"/>
    </location>
</feature>
<feature type="compositionally biased region" description="Polar residues" evidence="2">
    <location>
        <begin position="49"/>
        <end position="59"/>
    </location>
</feature>
<reference evidence="3" key="1">
    <citation type="journal article" date="2020" name="Stud. Mycol.">
        <title>101 Dothideomycetes genomes: a test case for predicting lifestyles and emergence of pathogens.</title>
        <authorList>
            <person name="Haridas S."/>
            <person name="Albert R."/>
            <person name="Binder M."/>
            <person name="Bloem J."/>
            <person name="Labutti K."/>
            <person name="Salamov A."/>
            <person name="Andreopoulos B."/>
            <person name="Baker S."/>
            <person name="Barry K."/>
            <person name="Bills G."/>
            <person name="Bluhm B."/>
            <person name="Cannon C."/>
            <person name="Castanera R."/>
            <person name="Culley D."/>
            <person name="Daum C."/>
            <person name="Ezra D."/>
            <person name="Gonzalez J."/>
            <person name="Henrissat B."/>
            <person name="Kuo A."/>
            <person name="Liang C."/>
            <person name="Lipzen A."/>
            <person name="Lutzoni F."/>
            <person name="Magnuson J."/>
            <person name="Mondo S."/>
            <person name="Nolan M."/>
            <person name="Ohm R."/>
            <person name="Pangilinan J."/>
            <person name="Park H.-J."/>
            <person name="Ramirez L."/>
            <person name="Alfaro M."/>
            <person name="Sun H."/>
            <person name="Tritt A."/>
            <person name="Yoshinaga Y."/>
            <person name="Zwiers L.-H."/>
            <person name="Turgeon B."/>
            <person name="Goodwin S."/>
            <person name="Spatafora J."/>
            <person name="Crous P."/>
            <person name="Grigoriev I."/>
        </authorList>
    </citation>
    <scope>NUCLEOTIDE SEQUENCE</scope>
    <source>
        <strain evidence="3">CBS 379.55</strain>
    </source>
</reference>
<dbReference type="AlphaFoldDB" id="A0A6A6J9P1"/>
<accession>A0A6A6J9P1</accession>
<evidence type="ECO:0000313" key="4">
    <source>
        <dbReference type="Proteomes" id="UP000800097"/>
    </source>
</evidence>
<feature type="compositionally biased region" description="Low complexity" evidence="2">
    <location>
        <begin position="802"/>
        <end position="821"/>
    </location>
</feature>
<protein>
    <submittedName>
        <fullName evidence="3">Uncharacterized protein</fullName>
    </submittedName>
</protein>
<evidence type="ECO:0000313" key="3">
    <source>
        <dbReference type="EMBL" id="KAF2272346.1"/>
    </source>
</evidence>
<feature type="region of interest" description="Disordered" evidence="2">
    <location>
        <begin position="496"/>
        <end position="615"/>
    </location>
</feature>
<feature type="region of interest" description="Disordered" evidence="2">
    <location>
        <begin position="906"/>
        <end position="1095"/>
    </location>
</feature>
<feature type="region of interest" description="Disordered" evidence="2">
    <location>
        <begin position="332"/>
        <end position="411"/>
    </location>
</feature>
<dbReference type="GeneID" id="54546946"/>
<feature type="region of interest" description="Disordered" evidence="2">
    <location>
        <begin position="426"/>
        <end position="455"/>
    </location>
</feature>
<keyword evidence="4" id="KW-1185">Reference proteome</keyword>
<name>A0A6A6J9P1_WESOR</name>
<feature type="compositionally biased region" description="Low complexity" evidence="2">
    <location>
        <begin position="265"/>
        <end position="276"/>
    </location>
</feature>
<feature type="region of interest" description="Disordered" evidence="2">
    <location>
        <begin position="265"/>
        <end position="315"/>
    </location>
</feature>
<feature type="compositionally biased region" description="Polar residues" evidence="2">
    <location>
        <begin position="30"/>
        <end position="39"/>
    </location>
</feature>
<feature type="compositionally biased region" description="Acidic residues" evidence="2">
    <location>
        <begin position="144"/>
        <end position="155"/>
    </location>
</feature>
<dbReference type="EMBL" id="ML986522">
    <property type="protein sequence ID" value="KAF2272346.1"/>
    <property type="molecule type" value="Genomic_DNA"/>
</dbReference>
<gene>
    <name evidence="3" type="ORF">EI97DRAFT_211340</name>
</gene>
<feature type="compositionally biased region" description="Pro residues" evidence="2">
    <location>
        <begin position="15"/>
        <end position="28"/>
    </location>
</feature>
<evidence type="ECO:0000256" key="2">
    <source>
        <dbReference type="SAM" id="MobiDB-lite"/>
    </source>
</evidence>
<evidence type="ECO:0000256" key="1">
    <source>
        <dbReference type="SAM" id="Coils"/>
    </source>
</evidence>
<feature type="region of interest" description="Disordered" evidence="2">
    <location>
        <begin position="1"/>
        <end position="158"/>
    </location>
</feature>
<feature type="compositionally biased region" description="Polar residues" evidence="2">
    <location>
        <begin position="373"/>
        <end position="389"/>
    </location>
</feature>
<feature type="compositionally biased region" description="Polar residues" evidence="2">
    <location>
        <begin position="1"/>
        <end position="11"/>
    </location>
</feature>
<feature type="compositionally biased region" description="Basic and acidic residues" evidence="2">
    <location>
        <begin position="1035"/>
        <end position="1044"/>
    </location>
</feature>
<feature type="compositionally biased region" description="Acidic residues" evidence="2">
    <location>
        <begin position="949"/>
        <end position="966"/>
    </location>
</feature>
<dbReference type="OrthoDB" id="1922977at2759"/>